<organism evidence="1 2">
    <name type="scientific">Brassica carinata</name>
    <name type="common">Ethiopian mustard</name>
    <name type="synonym">Abyssinian cabbage</name>
    <dbReference type="NCBI Taxonomy" id="52824"/>
    <lineage>
        <taxon>Eukaryota</taxon>
        <taxon>Viridiplantae</taxon>
        <taxon>Streptophyta</taxon>
        <taxon>Embryophyta</taxon>
        <taxon>Tracheophyta</taxon>
        <taxon>Spermatophyta</taxon>
        <taxon>Magnoliopsida</taxon>
        <taxon>eudicotyledons</taxon>
        <taxon>Gunneridae</taxon>
        <taxon>Pentapetalae</taxon>
        <taxon>rosids</taxon>
        <taxon>malvids</taxon>
        <taxon>Brassicales</taxon>
        <taxon>Brassicaceae</taxon>
        <taxon>Brassiceae</taxon>
        <taxon>Brassica</taxon>
    </lineage>
</organism>
<proteinExistence type="predicted"/>
<accession>A0A8X7VFD0</accession>
<protein>
    <submittedName>
        <fullName evidence="1">Uncharacterized protein</fullName>
    </submittedName>
</protein>
<name>A0A8X7VFD0_BRACI</name>
<comment type="caution">
    <text evidence="1">The sequence shown here is derived from an EMBL/GenBank/DDBJ whole genome shotgun (WGS) entry which is preliminary data.</text>
</comment>
<dbReference type="Proteomes" id="UP000886595">
    <property type="component" value="Unassembled WGS sequence"/>
</dbReference>
<keyword evidence="2" id="KW-1185">Reference proteome</keyword>
<gene>
    <name evidence="1" type="ORF">Bca52824_021532</name>
</gene>
<reference evidence="1 2" key="1">
    <citation type="submission" date="2020-02" db="EMBL/GenBank/DDBJ databases">
        <authorList>
            <person name="Ma Q."/>
            <person name="Huang Y."/>
            <person name="Song X."/>
            <person name="Pei D."/>
        </authorList>
    </citation>
    <scope>NUCLEOTIDE SEQUENCE [LARGE SCALE GENOMIC DNA]</scope>
    <source>
        <strain evidence="1">Sxm20200214</strain>
        <tissue evidence="1">Leaf</tissue>
    </source>
</reference>
<evidence type="ECO:0000313" key="2">
    <source>
        <dbReference type="Proteomes" id="UP000886595"/>
    </source>
</evidence>
<dbReference type="AlphaFoldDB" id="A0A8X7VFD0"/>
<dbReference type="EMBL" id="JAAMPC010000005">
    <property type="protein sequence ID" value="KAG2309975.1"/>
    <property type="molecule type" value="Genomic_DNA"/>
</dbReference>
<evidence type="ECO:0000313" key="1">
    <source>
        <dbReference type="EMBL" id="KAG2309975.1"/>
    </source>
</evidence>
<sequence>MSLTFFYYTSPCRTVNKRKYRQVTKDTQSSCSWQTRRNRALSSVSTLLLSFLLCISKPSNAQSSSPAFACDITRDPSLAGFEFCNTAEDRVSDLVGRLTLDKKIGFLVSQASGRGGPSSGKGVAHATY</sequence>